<dbReference type="GO" id="GO:0016491">
    <property type="term" value="F:oxidoreductase activity"/>
    <property type="evidence" value="ECO:0007669"/>
    <property type="project" value="UniProtKB-KW"/>
</dbReference>
<dbReference type="GO" id="GO:0016740">
    <property type="term" value="F:transferase activity"/>
    <property type="evidence" value="ECO:0007669"/>
    <property type="project" value="UniProtKB-KW"/>
</dbReference>
<dbReference type="RefSeq" id="WP_129151110.1">
    <property type="nucleotide sequence ID" value="NZ_JBHSDO010000011.1"/>
</dbReference>
<keyword evidence="11" id="KW-0808">Transferase</keyword>
<evidence type="ECO:0000256" key="2">
    <source>
        <dbReference type="ARBA" id="ARBA00010312"/>
    </source>
</evidence>
<dbReference type="InterPro" id="IPR041954">
    <property type="entry name" value="CT_DMSOR/BSOR/TMAOR"/>
</dbReference>
<dbReference type="GO" id="GO:0043546">
    <property type="term" value="F:molybdopterin cofactor binding"/>
    <property type="evidence" value="ECO:0007669"/>
    <property type="project" value="InterPro"/>
</dbReference>
<accession>A0A4Q1HKC1</accession>
<evidence type="ECO:0000259" key="10">
    <source>
        <dbReference type="Pfam" id="PF18364"/>
    </source>
</evidence>
<organism evidence="11 12">
    <name type="scientific">Achromobacter aloeverae</name>
    <dbReference type="NCBI Taxonomy" id="1750518"/>
    <lineage>
        <taxon>Bacteria</taxon>
        <taxon>Pseudomonadati</taxon>
        <taxon>Pseudomonadota</taxon>
        <taxon>Betaproteobacteria</taxon>
        <taxon>Burkholderiales</taxon>
        <taxon>Alcaligenaceae</taxon>
        <taxon>Achromobacter</taxon>
    </lineage>
</organism>
<dbReference type="SUPFAM" id="SSF53706">
    <property type="entry name" value="Formate dehydrogenase/DMSO reductase, domains 1-3"/>
    <property type="match status" value="1"/>
</dbReference>
<feature type="domain" description="Molybdopterin oxidoreductase N-terminal" evidence="10">
    <location>
        <begin position="9"/>
        <end position="49"/>
    </location>
</feature>
<keyword evidence="6" id="KW-0560">Oxidoreductase</keyword>
<dbReference type="Gene3D" id="3.90.55.10">
    <property type="entry name" value="Dimethylsulfoxide Reductase, domain 3"/>
    <property type="match status" value="1"/>
</dbReference>
<dbReference type="GO" id="GO:0009061">
    <property type="term" value="P:anaerobic respiration"/>
    <property type="evidence" value="ECO:0007669"/>
    <property type="project" value="TreeGrafter"/>
</dbReference>
<evidence type="ECO:0000259" key="8">
    <source>
        <dbReference type="Pfam" id="PF00384"/>
    </source>
</evidence>
<dbReference type="GO" id="GO:0030288">
    <property type="term" value="C:outer membrane-bounded periplasmic space"/>
    <property type="evidence" value="ECO:0007669"/>
    <property type="project" value="TreeGrafter"/>
</dbReference>
<evidence type="ECO:0000256" key="4">
    <source>
        <dbReference type="ARBA" id="ARBA00022723"/>
    </source>
</evidence>
<evidence type="ECO:0000313" key="12">
    <source>
        <dbReference type="Proteomes" id="UP000290849"/>
    </source>
</evidence>
<dbReference type="PROSITE" id="PS00490">
    <property type="entry name" value="MOLYBDOPTERIN_PROK_2"/>
    <property type="match status" value="1"/>
</dbReference>
<dbReference type="InterPro" id="IPR006656">
    <property type="entry name" value="Mopterin_OxRdtase"/>
</dbReference>
<gene>
    <name evidence="11" type="ORF">C7R54_14185</name>
</gene>
<dbReference type="AlphaFoldDB" id="A0A4Q1HKC1"/>
<evidence type="ECO:0000256" key="6">
    <source>
        <dbReference type="ARBA" id="ARBA00023002"/>
    </source>
</evidence>
<sequence length="783" mass="86293">MSPVTRHPTLSHWGAYTALVQDGRLVACEPFPHDPAPSSLIHAMPAMVHSPLRVRRPAVREGWLRNRDTSGRGSDRYVEISWERALRLVHEELQRVRAQYGPHGVFGGSYGWASAGRVHSAITQTHRFLHAGGGCVEQAGNYSWGAAQFLLPHVIGTYKPLTGRVTDWNSVSRHTELLVAFGGMPLRNAQMVAGGAGAHTTEHWLRRTAERGARFVIVSPTRGDVPPWLDADWIPIRPNTDAAMMIAMAHTLLAESRHDETFLHTHCTGYAAYAAYLRGDHDGQPKDADWAQAICGVPAATIRALARTAAGCRTLINCTWSLQRAHRGEQPYWASIALAAMLGQIGLPGGGFSFGTGSINSASNPRPDVAGPDMPELRNPAPRAIPVARIADMLLAPGAEYQFNGRTGIYPDVRLVYWAGGNPFHHHQDLNRLARAWRKPETIVVHESWWTPTAKRADIVLPATTTLERRDIGGSTRDRYVFAMHQALPPQGESRNDFDIYRELAAMGGFEATFTEGRDEMAWIRHVYASMAERWRKGPIAMPEPPSFDQFWQQGYLELPRTERDFILFEDFRQDPAAHPLQTPSGRIELYSEKVAGFGYEDCPPHPCWLPPAEWLGAPAARQWPLHLITSQPADRLHSQLDPAPQSRRHKIRDREPVRINPDDAAGRGIKDGMLVRVFNARGACLAGAVLDIGVSPGVLVMSTGAWFDPGEAVERHGNPNVLTLDIGTSQLSQGTSALSALVDVEPWTGPVPDMRAYESPVVSRGEDPRGEIWAGEAPMDGA</sequence>
<dbReference type="SUPFAM" id="SSF50692">
    <property type="entry name" value="ADC-like"/>
    <property type="match status" value="1"/>
</dbReference>
<dbReference type="InterPro" id="IPR009010">
    <property type="entry name" value="Asp_de-COase-like_dom_sf"/>
</dbReference>
<comment type="caution">
    <text evidence="11">The sequence shown here is derived from an EMBL/GenBank/DDBJ whole genome shotgun (WGS) entry which is preliminary data.</text>
</comment>
<comment type="similarity">
    <text evidence="2">Belongs to the prokaryotic molybdopterin-containing oxidoreductase family.</text>
</comment>
<dbReference type="InterPro" id="IPR041460">
    <property type="entry name" value="Molybdopterin_N"/>
</dbReference>
<dbReference type="PANTHER" id="PTHR43742:SF10">
    <property type="entry name" value="TRIMETHYLAMINE-N-OXIDE REDUCTASE 2"/>
    <property type="match status" value="1"/>
</dbReference>
<dbReference type="Proteomes" id="UP000290849">
    <property type="component" value="Unassembled WGS sequence"/>
</dbReference>
<dbReference type="Gene3D" id="3.40.228.10">
    <property type="entry name" value="Dimethylsulfoxide Reductase, domain 2"/>
    <property type="match status" value="1"/>
</dbReference>
<feature type="region of interest" description="Disordered" evidence="7">
    <location>
        <begin position="760"/>
        <end position="783"/>
    </location>
</feature>
<keyword evidence="5" id="KW-0574">Periplasm</keyword>
<dbReference type="Pfam" id="PF18364">
    <property type="entry name" value="Molybdopterin_N"/>
    <property type="match status" value="1"/>
</dbReference>
<feature type="domain" description="Molybdopterin dinucleotide-binding" evidence="9">
    <location>
        <begin position="626"/>
        <end position="737"/>
    </location>
</feature>
<dbReference type="EMBL" id="PYAL01000004">
    <property type="protein sequence ID" value="RXN88193.1"/>
    <property type="molecule type" value="Genomic_DNA"/>
</dbReference>
<feature type="domain" description="Molybdopterin oxidoreductase" evidence="8">
    <location>
        <begin position="53"/>
        <end position="505"/>
    </location>
</feature>
<dbReference type="GO" id="GO:0030151">
    <property type="term" value="F:molybdenum ion binding"/>
    <property type="evidence" value="ECO:0007669"/>
    <property type="project" value="TreeGrafter"/>
</dbReference>
<dbReference type="Pfam" id="PF01568">
    <property type="entry name" value="Molydop_binding"/>
    <property type="match status" value="1"/>
</dbReference>
<dbReference type="Gene3D" id="2.40.40.20">
    <property type="match status" value="1"/>
</dbReference>
<reference evidence="11 12" key="1">
    <citation type="journal article" date="2017" name="Int. J. Syst. Evol. Microbiol.">
        <title>Achromobacter aloeverae sp. nov., isolated from the root of Aloe vera (L.) Burm.f.</title>
        <authorList>
            <person name="Kuncharoen N."/>
            <person name="Muramatsu Y."/>
            <person name="Shibata C."/>
            <person name="Kamakura Y."/>
            <person name="Nakagawa Y."/>
            <person name="Tanasupawat S."/>
        </authorList>
    </citation>
    <scope>NUCLEOTIDE SEQUENCE [LARGE SCALE GENOMIC DNA]</scope>
    <source>
        <strain evidence="11 12">AVA-1</strain>
    </source>
</reference>
<dbReference type="InterPro" id="IPR006655">
    <property type="entry name" value="Mopterin_OxRdtase_prok_CS"/>
</dbReference>
<evidence type="ECO:0000313" key="11">
    <source>
        <dbReference type="EMBL" id="RXN88193.1"/>
    </source>
</evidence>
<keyword evidence="12" id="KW-1185">Reference proteome</keyword>
<dbReference type="Gene3D" id="3.40.50.740">
    <property type="match status" value="1"/>
</dbReference>
<comment type="cofactor">
    <cofactor evidence="1">
        <name>Mo-bis(molybdopterin guanine dinucleotide)</name>
        <dbReference type="ChEBI" id="CHEBI:60539"/>
    </cofactor>
</comment>
<protein>
    <submittedName>
        <fullName evidence="11">Asp-tRNA(Asn)/Glu-tRNA(Gln) amidotransferase GatCAB subunit C</fullName>
    </submittedName>
</protein>
<evidence type="ECO:0000256" key="1">
    <source>
        <dbReference type="ARBA" id="ARBA00001942"/>
    </source>
</evidence>
<dbReference type="InterPro" id="IPR050612">
    <property type="entry name" value="Prok_Mopterin_Oxidored"/>
</dbReference>
<evidence type="ECO:0000256" key="3">
    <source>
        <dbReference type="ARBA" id="ARBA00022505"/>
    </source>
</evidence>
<dbReference type="PANTHER" id="PTHR43742">
    <property type="entry name" value="TRIMETHYLAMINE-N-OXIDE REDUCTASE"/>
    <property type="match status" value="1"/>
</dbReference>
<proteinExistence type="inferred from homology"/>
<dbReference type="GO" id="GO:0009055">
    <property type="term" value="F:electron transfer activity"/>
    <property type="evidence" value="ECO:0007669"/>
    <property type="project" value="TreeGrafter"/>
</dbReference>
<dbReference type="InterPro" id="IPR006657">
    <property type="entry name" value="MoPterin_dinucl-bd_dom"/>
</dbReference>
<dbReference type="CDD" id="cd02793">
    <property type="entry name" value="MopB_CT_DMSOR-BSOR-TMAOR"/>
    <property type="match status" value="1"/>
</dbReference>
<evidence type="ECO:0000259" key="9">
    <source>
        <dbReference type="Pfam" id="PF01568"/>
    </source>
</evidence>
<name>A0A4Q1HKC1_9BURK</name>
<dbReference type="OrthoDB" id="9815647at2"/>
<evidence type="ECO:0000256" key="5">
    <source>
        <dbReference type="ARBA" id="ARBA00022764"/>
    </source>
</evidence>
<dbReference type="Pfam" id="PF00384">
    <property type="entry name" value="Molybdopterin"/>
    <property type="match status" value="1"/>
</dbReference>
<keyword evidence="4" id="KW-0479">Metal-binding</keyword>
<evidence type="ECO:0000256" key="7">
    <source>
        <dbReference type="SAM" id="MobiDB-lite"/>
    </source>
</evidence>
<keyword evidence="3" id="KW-0500">Molybdenum</keyword>